<evidence type="ECO:0000313" key="1">
    <source>
        <dbReference type="EMBL" id="EPR78260.1"/>
    </source>
</evidence>
<proteinExistence type="predicted"/>
<gene>
    <name evidence="1" type="ORF">SLOPH_487</name>
</gene>
<feature type="non-terminal residue" evidence="1">
    <location>
        <position position="194"/>
    </location>
</feature>
<name>S7W643_SPRLO</name>
<reference evidence="2" key="1">
    <citation type="journal article" date="2013" name="PLoS Genet.">
        <title>The genome of Spraguea lophii and the basis of host-microsporidian interactions.</title>
        <authorList>
            <person name="Campbell S.E."/>
            <person name="Williams T.A."/>
            <person name="Yousuf A."/>
            <person name="Soanes D.M."/>
            <person name="Paszkiewicz K.H."/>
            <person name="Williams B.A.P."/>
        </authorList>
    </citation>
    <scope>NUCLEOTIDE SEQUENCE [LARGE SCALE GENOMIC DNA]</scope>
    <source>
        <strain evidence="2">42_110</strain>
    </source>
</reference>
<feature type="non-terminal residue" evidence="1">
    <location>
        <position position="1"/>
    </location>
</feature>
<dbReference type="AlphaFoldDB" id="S7W643"/>
<dbReference type="EMBL" id="ATCN01000914">
    <property type="protein sequence ID" value="EPR78260.1"/>
    <property type="molecule type" value="Genomic_DNA"/>
</dbReference>
<accession>S7W643</accession>
<dbReference type="VEuPathDB" id="MicrosporidiaDB:SLOPH_487"/>
<evidence type="ECO:0000313" key="2">
    <source>
        <dbReference type="Proteomes" id="UP000014978"/>
    </source>
</evidence>
<dbReference type="Proteomes" id="UP000014978">
    <property type="component" value="Unassembled WGS sequence"/>
</dbReference>
<protein>
    <submittedName>
        <fullName evidence="1">Uncharacterized protein</fullName>
    </submittedName>
</protein>
<organism evidence="1 2">
    <name type="scientific">Spraguea lophii (strain 42_110)</name>
    <name type="common">Microsporidian parasite</name>
    <dbReference type="NCBI Taxonomy" id="1358809"/>
    <lineage>
        <taxon>Eukaryota</taxon>
        <taxon>Fungi</taxon>
        <taxon>Fungi incertae sedis</taxon>
        <taxon>Microsporidia</taxon>
        <taxon>Spragueidae</taxon>
        <taxon>Spraguea</taxon>
    </lineage>
</organism>
<dbReference type="InParanoid" id="S7W643"/>
<keyword evidence="2" id="KW-1185">Reference proteome</keyword>
<sequence length="194" mass="22925">IDNRIVGISINNTQRDIFRVVLFSYAEYCLKYDDGNIYLLVDVLQAIDNIIKQNKKYKDNESNNNCNTLNIFTDDENIIYNTLSFTIDQMHTRTYLYFLNLLSLLSEQKLNSSKKENKKEHNQLNIKDFNNTLTSNEQNINIPTICRKLIQLDHKSFLNTKERILVIEMILYYIPKNILPSIKELYIEILYNIG</sequence>
<comment type="caution">
    <text evidence="1">The sequence shown here is derived from an EMBL/GenBank/DDBJ whole genome shotgun (WGS) entry which is preliminary data.</text>
</comment>